<proteinExistence type="predicted"/>
<comment type="caution">
    <text evidence="2">The sequence shown here is derived from an EMBL/GenBank/DDBJ whole genome shotgun (WGS) entry which is preliminary data.</text>
</comment>
<feature type="domain" description="Carboxymuconolactone decarboxylase-like" evidence="1">
    <location>
        <begin position="28"/>
        <end position="108"/>
    </location>
</feature>
<protein>
    <submittedName>
        <fullName evidence="2">Alkylhydroperoxidase/carboxymuconolactone decarboxylase family protein YurZ</fullName>
    </submittedName>
</protein>
<gene>
    <name evidence="2" type="ORF">FHU28_003282</name>
</gene>
<dbReference type="PANTHER" id="PTHR33930">
    <property type="entry name" value="ALKYL HYDROPEROXIDE REDUCTASE AHPD"/>
    <property type="match status" value="1"/>
</dbReference>
<accession>A0ABR6MDI1</accession>
<evidence type="ECO:0000313" key="3">
    <source>
        <dbReference type="Proteomes" id="UP000618986"/>
    </source>
</evidence>
<dbReference type="Pfam" id="PF02627">
    <property type="entry name" value="CMD"/>
    <property type="match status" value="2"/>
</dbReference>
<reference evidence="2 3" key="1">
    <citation type="submission" date="2020-08" db="EMBL/GenBank/DDBJ databases">
        <title>Sequencing the genomes of 1000 actinobacteria strains.</title>
        <authorList>
            <person name="Klenk H.-P."/>
        </authorList>
    </citation>
    <scope>NUCLEOTIDE SEQUENCE [LARGE SCALE GENOMIC DNA]</scope>
    <source>
        <strain evidence="2 3">DSM 43036</strain>
    </source>
</reference>
<dbReference type="SUPFAM" id="SSF69118">
    <property type="entry name" value="AhpD-like"/>
    <property type="match status" value="1"/>
</dbReference>
<evidence type="ECO:0000259" key="1">
    <source>
        <dbReference type="Pfam" id="PF02627"/>
    </source>
</evidence>
<dbReference type="GeneID" id="300293847"/>
<feature type="domain" description="Carboxymuconolactone decarboxylase-like" evidence="1">
    <location>
        <begin position="140"/>
        <end position="195"/>
    </location>
</feature>
<organism evidence="2 3">
    <name type="scientific">Micromonospora echinospora</name>
    <name type="common">Micromonospora purpurea</name>
    <dbReference type="NCBI Taxonomy" id="1877"/>
    <lineage>
        <taxon>Bacteria</taxon>
        <taxon>Bacillati</taxon>
        <taxon>Actinomycetota</taxon>
        <taxon>Actinomycetes</taxon>
        <taxon>Micromonosporales</taxon>
        <taxon>Micromonosporaceae</taxon>
        <taxon>Micromonospora</taxon>
    </lineage>
</organism>
<name>A0ABR6MDI1_MICEC</name>
<dbReference type="InterPro" id="IPR029032">
    <property type="entry name" value="AhpD-like"/>
</dbReference>
<dbReference type="RefSeq" id="WP_184685191.1">
    <property type="nucleotide sequence ID" value="NZ_JACHJC010000001.1"/>
</dbReference>
<dbReference type="EMBL" id="JACHJC010000001">
    <property type="protein sequence ID" value="MBB5113443.1"/>
    <property type="molecule type" value="Genomic_DNA"/>
</dbReference>
<keyword evidence="3" id="KW-1185">Reference proteome</keyword>
<sequence>MSADRTLADRYLGGRWTPAFDAIAVEAPQVLEAYLRLAAVPWRGRELPVALKELICVALSAAPGHLYPAGVRMHVAGALRAGVPRAHVMHAAAVAGSVGIRAATLALPILADLAGPAADGDAGPPPVGAGLAAAHAEVVDAGGAAGLPAVDRELIAVAVAAAVTLADADVVREHIRTALDLGATPGQVAEAVALACGIGLHGCLLVADELAAAVP</sequence>
<dbReference type="InterPro" id="IPR003779">
    <property type="entry name" value="CMD-like"/>
</dbReference>
<dbReference type="Gene3D" id="1.20.1290.10">
    <property type="entry name" value="AhpD-like"/>
    <property type="match status" value="2"/>
</dbReference>
<evidence type="ECO:0000313" key="2">
    <source>
        <dbReference type="EMBL" id="MBB5113443.1"/>
    </source>
</evidence>
<dbReference type="Proteomes" id="UP000618986">
    <property type="component" value="Unassembled WGS sequence"/>
</dbReference>
<dbReference type="PANTHER" id="PTHR33930:SF2">
    <property type="entry name" value="BLR3452 PROTEIN"/>
    <property type="match status" value="1"/>
</dbReference>